<organism evidence="1 2">
    <name type="scientific">Scytonema hofmannii PCC 7110</name>
    <dbReference type="NCBI Taxonomy" id="128403"/>
    <lineage>
        <taxon>Bacteria</taxon>
        <taxon>Bacillati</taxon>
        <taxon>Cyanobacteriota</taxon>
        <taxon>Cyanophyceae</taxon>
        <taxon>Nostocales</taxon>
        <taxon>Scytonemataceae</taxon>
        <taxon>Scytonema</taxon>
    </lineage>
</organism>
<dbReference type="RefSeq" id="WP_017748417.1">
    <property type="nucleotide sequence ID" value="NZ_KQ976354.1"/>
</dbReference>
<keyword evidence="2" id="KW-1185">Reference proteome</keyword>
<accession>A0A139XFL2</accession>
<protein>
    <submittedName>
        <fullName evidence="1">Uncharacterized protein</fullName>
    </submittedName>
</protein>
<dbReference type="AlphaFoldDB" id="A0A139XFL2"/>
<proteinExistence type="predicted"/>
<evidence type="ECO:0000313" key="2">
    <source>
        <dbReference type="Proteomes" id="UP000076925"/>
    </source>
</evidence>
<name>A0A139XFL2_9CYAN</name>
<gene>
    <name evidence="1" type="ORF">WA1_11065</name>
</gene>
<dbReference type="Proteomes" id="UP000076925">
    <property type="component" value="Unassembled WGS sequence"/>
</dbReference>
<sequence>MPQFYQTYVTQISNNYALELRAIDMLSQFSPVAAEMSKMALVGLQSDMKKEKLNSQIQQTFGVNKRHANSVINFIS</sequence>
<evidence type="ECO:0000313" key="1">
    <source>
        <dbReference type="EMBL" id="KYC43459.1"/>
    </source>
</evidence>
<comment type="caution">
    <text evidence="1">The sequence shown here is derived from an EMBL/GenBank/DDBJ whole genome shotgun (WGS) entry which is preliminary data.</text>
</comment>
<reference evidence="1 2" key="1">
    <citation type="journal article" date="2013" name="Genome Biol. Evol.">
        <title>Genomes of Stigonematalean cyanobacteria (subsection V) and the evolution of oxygenic photosynthesis from prokaryotes to plastids.</title>
        <authorList>
            <person name="Dagan T."/>
            <person name="Roettger M."/>
            <person name="Stucken K."/>
            <person name="Landan G."/>
            <person name="Koch R."/>
            <person name="Major P."/>
            <person name="Gould S.B."/>
            <person name="Goremykin V.V."/>
            <person name="Rippka R."/>
            <person name="Tandeau de Marsac N."/>
            <person name="Gugger M."/>
            <person name="Lockhart P.J."/>
            <person name="Allen J.F."/>
            <person name="Brune I."/>
            <person name="Maus I."/>
            <person name="Puhler A."/>
            <person name="Martin W.F."/>
        </authorList>
    </citation>
    <scope>NUCLEOTIDE SEQUENCE [LARGE SCALE GENOMIC DNA]</scope>
    <source>
        <strain evidence="1 2">PCC 7110</strain>
    </source>
</reference>
<dbReference type="EMBL" id="ANNX02000014">
    <property type="protein sequence ID" value="KYC43459.1"/>
    <property type="molecule type" value="Genomic_DNA"/>
</dbReference>
<dbReference type="STRING" id="128403.WA1_11065"/>